<dbReference type="AlphaFoldDB" id="A0A9P5PJT2"/>
<reference evidence="2" key="1">
    <citation type="submission" date="2020-11" db="EMBL/GenBank/DDBJ databases">
        <authorList>
            <consortium name="DOE Joint Genome Institute"/>
            <person name="Ahrendt S."/>
            <person name="Riley R."/>
            <person name="Andreopoulos W."/>
            <person name="Labutti K."/>
            <person name="Pangilinan J."/>
            <person name="Ruiz-Duenas F.J."/>
            <person name="Barrasa J.M."/>
            <person name="Sanchez-Garcia M."/>
            <person name="Camarero S."/>
            <person name="Miyauchi S."/>
            <person name="Serrano A."/>
            <person name="Linde D."/>
            <person name="Babiker R."/>
            <person name="Drula E."/>
            <person name="Ayuso-Fernandez I."/>
            <person name="Pacheco R."/>
            <person name="Padilla G."/>
            <person name="Ferreira P."/>
            <person name="Barriuso J."/>
            <person name="Kellner H."/>
            <person name="Castanera R."/>
            <person name="Alfaro M."/>
            <person name="Ramirez L."/>
            <person name="Pisabarro A.G."/>
            <person name="Kuo A."/>
            <person name="Tritt A."/>
            <person name="Lipzen A."/>
            <person name="He G."/>
            <person name="Yan M."/>
            <person name="Ng V."/>
            <person name="Cullen D."/>
            <person name="Martin F."/>
            <person name="Rosso M.-N."/>
            <person name="Henrissat B."/>
            <person name="Hibbett D."/>
            <person name="Martinez A.T."/>
            <person name="Grigoriev I.V."/>
        </authorList>
    </citation>
    <scope>NUCLEOTIDE SEQUENCE</scope>
    <source>
        <strain evidence="2">AH 40177</strain>
    </source>
</reference>
<evidence type="ECO:0000313" key="3">
    <source>
        <dbReference type="Proteomes" id="UP000772434"/>
    </source>
</evidence>
<feature type="region of interest" description="Disordered" evidence="1">
    <location>
        <begin position="1"/>
        <end position="22"/>
    </location>
</feature>
<evidence type="ECO:0000256" key="1">
    <source>
        <dbReference type="SAM" id="MobiDB-lite"/>
    </source>
</evidence>
<name>A0A9P5PJT2_9AGAR</name>
<dbReference type="Proteomes" id="UP000772434">
    <property type="component" value="Unassembled WGS sequence"/>
</dbReference>
<evidence type="ECO:0000313" key="2">
    <source>
        <dbReference type="EMBL" id="KAF9064631.1"/>
    </source>
</evidence>
<comment type="caution">
    <text evidence="2">The sequence shown here is derived from an EMBL/GenBank/DDBJ whole genome shotgun (WGS) entry which is preliminary data.</text>
</comment>
<protein>
    <submittedName>
        <fullName evidence="2">Uncharacterized protein</fullName>
    </submittedName>
</protein>
<keyword evidence="3" id="KW-1185">Reference proteome</keyword>
<accession>A0A9P5PJT2</accession>
<dbReference type="EMBL" id="JADNRY010000119">
    <property type="protein sequence ID" value="KAF9064631.1"/>
    <property type="molecule type" value="Genomic_DNA"/>
</dbReference>
<gene>
    <name evidence="2" type="ORF">BDP27DRAFT_1405237</name>
</gene>
<proteinExistence type="predicted"/>
<feature type="compositionally biased region" description="Polar residues" evidence="1">
    <location>
        <begin position="1"/>
        <end position="16"/>
    </location>
</feature>
<sequence length="174" mass="19624">MTAFSQSSRFGTNTPTGGVPFRKNRLVARLQPKWTPPTGSEPVGFYSYAIPHLFEAKRDASRTQVALSPPRSINRRLPVLALTGVPTGMVTNRSSNNKHEQWNRSQWRVFYLERQYDDRAARMTCMPRLINSQSDNYEIDRQPTIEESTSTKNVNSGVMVVIAPAITVELSPEP</sequence>
<organism evidence="2 3">
    <name type="scientific">Rhodocollybia butyracea</name>
    <dbReference type="NCBI Taxonomy" id="206335"/>
    <lineage>
        <taxon>Eukaryota</taxon>
        <taxon>Fungi</taxon>
        <taxon>Dikarya</taxon>
        <taxon>Basidiomycota</taxon>
        <taxon>Agaricomycotina</taxon>
        <taxon>Agaricomycetes</taxon>
        <taxon>Agaricomycetidae</taxon>
        <taxon>Agaricales</taxon>
        <taxon>Marasmiineae</taxon>
        <taxon>Omphalotaceae</taxon>
        <taxon>Rhodocollybia</taxon>
    </lineage>
</organism>